<name>A0A0V0R2Q6_PSEPJ</name>
<dbReference type="InterPro" id="IPR016064">
    <property type="entry name" value="NAD/diacylglycerol_kinase_sf"/>
</dbReference>
<evidence type="ECO:0000313" key="2">
    <source>
        <dbReference type="EMBL" id="KRX08786.1"/>
    </source>
</evidence>
<keyword evidence="3" id="KW-1185">Reference proteome</keyword>
<evidence type="ECO:0000313" key="3">
    <source>
        <dbReference type="Proteomes" id="UP000054937"/>
    </source>
</evidence>
<reference evidence="2 3" key="1">
    <citation type="journal article" date="2015" name="Sci. Rep.">
        <title>Genome of the facultative scuticociliatosis pathogen Pseudocohnilembus persalinus provides insight into its virulence through horizontal gene transfer.</title>
        <authorList>
            <person name="Xiong J."/>
            <person name="Wang G."/>
            <person name="Cheng J."/>
            <person name="Tian M."/>
            <person name="Pan X."/>
            <person name="Warren A."/>
            <person name="Jiang C."/>
            <person name="Yuan D."/>
            <person name="Miao W."/>
        </authorList>
    </citation>
    <scope>NUCLEOTIDE SEQUENCE [LARGE SCALE GENOMIC DNA]</scope>
    <source>
        <strain evidence="2">36N120E</strain>
    </source>
</reference>
<dbReference type="InterPro" id="IPR001206">
    <property type="entry name" value="Diacylglycerol_kinase_cat_dom"/>
</dbReference>
<dbReference type="InterPro" id="IPR017438">
    <property type="entry name" value="ATP-NAD_kinase_N"/>
</dbReference>
<feature type="domain" description="DAGKc" evidence="1">
    <location>
        <begin position="165"/>
        <end position="275"/>
    </location>
</feature>
<dbReference type="InParanoid" id="A0A0V0R2Q6"/>
<dbReference type="SUPFAM" id="SSF111331">
    <property type="entry name" value="NAD kinase/diacylglycerol kinase-like"/>
    <property type="match status" value="1"/>
</dbReference>
<accession>A0A0V0R2Q6</accession>
<evidence type="ECO:0000259" key="1">
    <source>
        <dbReference type="Pfam" id="PF00781"/>
    </source>
</evidence>
<protein>
    <submittedName>
        <fullName evidence="2">ATP-NAD kinase-like domain</fullName>
    </submittedName>
</protein>
<keyword evidence="2" id="KW-0418">Kinase</keyword>
<gene>
    <name evidence="2" type="ORF">PPERSA_08097</name>
</gene>
<sequence length="485" mass="56635">MTSKKSLQFKEINIPDNDTQKSYGILERQQTICATNMISSEENNNINNQEYKEEDTVDQQNFESNLWEQQQKVQQHLIQHHKKKNLEKKVRFVLPPKGFRYYHSKEEKEEALFHYQNKDINQLKNPVNIMEKETSCLVNSLVARPSLNRGKSEQDIEIQFIQNNTLLNKVDTIVSIGGDGTLNDIINGLLKRKQEILNQQQSCFSNPNSAKKNINIEFGSPQMLKNKGKLDKAIEEYQIDSQQPCIAIIPTGTNNHTANNYLNKQQKYEFNYTEIMNNIINHYKCDTSTYYEEMGRGGSHIYQPNLISDNYLKKIEDIQSKNDQKIYQCTQKIQFITEKAEKFIDIFDSYSSVKILDISEMSDKTKIKEKTDNEQSKSKFKCGSFQEKQQIYIAQSSDKVMNFSKSEKIIINQNNQHAINIQKYEQDKFGEIQKDRVQGKVHKSAIKQNICHSTSYNQLNNKESSIYDKLNKFKLNSYNKNLKLQ</sequence>
<comment type="caution">
    <text evidence="2">The sequence shown here is derived from an EMBL/GenBank/DDBJ whole genome shotgun (WGS) entry which is preliminary data.</text>
</comment>
<dbReference type="Gene3D" id="3.40.50.10330">
    <property type="entry name" value="Probable inorganic polyphosphate/atp-NAD kinase, domain 1"/>
    <property type="match status" value="1"/>
</dbReference>
<dbReference type="AlphaFoldDB" id="A0A0V0R2Q6"/>
<dbReference type="EMBL" id="LDAU01000058">
    <property type="protein sequence ID" value="KRX08786.1"/>
    <property type="molecule type" value="Genomic_DNA"/>
</dbReference>
<organism evidence="2 3">
    <name type="scientific">Pseudocohnilembus persalinus</name>
    <name type="common">Ciliate</name>
    <dbReference type="NCBI Taxonomy" id="266149"/>
    <lineage>
        <taxon>Eukaryota</taxon>
        <taxon>Sar</taxon>
        <taxon>Alveolata</taxon>
        <taxon>Ciliophora</taxon>
        <taxon>Intramacronucleata</taxon>
        <taxon>Oligohymenophorea</taxon>
        <taxon>Scuticociliatia</taxon>
        <taxon>Philasterida</taxon>
        <taxon>Pseudocohnilembidae</taxon>
        <taxon>Pseudocohnilembus</taxon>
    </lineage>
</organism>
<proteinExistence type="predicted"/>
<dbReference type="OrthoDB" id="530923at2759"/>
<keyword evidence="2" id="KW-0808">Transferase</keyword>
<dbReference type="Proteomes" id="UP000054937">
    <property type="component" value="Unassembled WGS sequence"/>
</dbReference>
<dbReference type="GO" id="GO:0016301">
    <property type="term" value="F:kinase activity"/>
    <property type="evidence" value="ECO:0007669"/>
    <property type="project" value="UniProtKB-KW"/>
</dbReference>
<dbReference type="Pfam" id="PF00781">
    <property type="entry name" value="DAGK_cat"/>
    <property type="match status" value="1"/>
</dbReference>